<dbReference type="Gene3D" id="3.30.479.30">
    <property type="entry name" value="Band 7 domain"/>
    <property type="match status" value="1"/>
</dbReference>
<organism evidence="3 4">
    <name type="scientific">Ectocarpus siliculosus</name>
    <name type="common">Brown alga</name>
    <name type="synonym">Conferva siliculosa</name>
    <dbReference type="NCBI Taxonomy" id="2880"/>
    <lineage>
        <taxon>Eukaryota</taxon>
        <taxon>Sar</taxon>
        <taxon>Stramenopiles</taxon>
        <taxon>Ochrophyta</taxon>
        <taxon>PX clade</taxon>
        <taxon>Phaeophyceae</taxon>
        <taxon>Ectocarpales</taxon>
        <taxon>Ectocarpaceae</taxon>
        <taxon>Ectocarpus</taxon>
    </lineage>
</organism>
<dbReference type="eggNOG" id="KOG2620">
    <property type="taxonomic scope" value="Eukaryota"/>
</dbReference>
<dbReference type="InterPro" id="IPR050710">
    <property type="entry name" value="Band7/mec-2_domain"/>
</dbReference>
<reference evidence="3 4" key="1">
    <citation type="journal article" date="2010" name="Nature">
        <title>The Ectocarpus genome and the independent evolution of multicellularity in brown algae.</title>
        <authorList>
            <person name="Cock J.M."/>
            <person name="Sterck L."/>
            <person name="Rouze P."/>
            <person name="Scornet D."/>
            <person name="Allen A.E."/>
            <person name="Amoutzias G."/>
            <person name="Anthouard V."/>
            <person name="Artiguenave F."/>
            <person name="Aury J.M."/>
            <person name="Badger J.H."/>
            <person name="Beszteri B."/>
            <person name="Billiau K."/>
            <person name="Bonnet E."/>
            <person name="Bothwell J.H."/>
            <person name="Bowler C."/>
            <person name="Boyen C."/>
            <person name="Brownlee C."/>
            <person name="Carrano C.J."/>
            <person name="Charrier B."/>
            <person name="Cho G.Y."/>
            <person name="Coelho S.M."/>
            <person name="Collen J."/>
            <person name="Corre E."/>
            <person name="Da Silva C."/>
            <person name="Delage L."/>
            <person name="Delaroque N."/>
            <person name="Dittami S.M."/>
            <person name="Doulbeau S."/>
            <person name="Elias M."/>
            <person name="Farnham G."/>
            <person name="Gachon C.M."/>
            <person name="Gschloessl B."/>
            <person name="Heesch S."/>
            <person name="Jabbari K."/>
            <person name="Jubin C."/>
            <person name="Kawai H."/>
            <person name="Kimura K."/>
            <person name="Kloareg B."/>
            <person name="Kupper F.C."/>
            <person name="Lang D."/>
            <person name="Le Bail A."/>
            <person name="Leblanc C."/>
            <person name="Lerouge P."/>
            <person name="Lohr M."/>
            <person name="Lopez P.J."/>
            <person name="Martens C."/>
            <person name="Maumus F."/>
            <person name="Michel G."/>
            <person name="Miranda-Saavedra D."/>
            <person name="Morales J."/>
            <person name="Moreau H."/>
            <person name="Motomura T."/>
            <person name="Nagasato C."/>
            <person name="Napoli C.A."/>
            <person name="Nelson D.R."/>
            <person name="Nyvall-Collen P."/>
            <person name="Peters A.F."/>
            <person name="Pommier C."/>
            <person name="Potin P."/>
            <person name="Poulain J."/>
            <person name="Quesneville H."/>
            <person name="Read B."/>
            <person name="Rensing S.A."/>
            <person name="Ritter A."/>
            <person name="Rousvoal S."/>
            <person name="Samanta M."/>
            <person name="Samson G."/>
            <person name="Schroeder D.C."/>
            <person name="Segurens B."/>
            <person name="Strittmatter M."/>
            <person name="Tonon T."/>
            <person name="Tregear J.W."/>
            <person name="Valentin K."/>
            <person name="von Dassow P."/>
            <person name="Yamagishi T."/>
            <person name="Van de Peer Y."/>
            <person name="Wincker P."/>
        </authorList>
    </citation>
    <scope>NUCLEOTIDE SEQUENCE [LARGE SCALE GENOMIC DNA]</scope>
    <source>
        <strain evidence="4">Ec32 / CCAP1310/4</strain>
    </source>
</reference>
<dbReference type="PANTHER" id="PTHR43327:SF31">
    <property type="entry name" value="HYPERSENSITIVE-INDUCED RESPONSE PROTEIN 2"/>
    <property type="match status" value="1"/>
</dbReference>
<protein>
    <recommendedName>
        <fullName evidence="2">Band 7 domain-containing protein</fullName>
    </recommendedName>
</protein>
<dbReference type="EMBL" id="FN649731">
    <property type="protein sequence ID" value="CBN78488.1"/>
    <property type="molecule type" value="Genomic_DNA"/>
</dbReference>
<accession>D8LDT1</accession>
<dbReference type="SUPFAM" id="SSF117892">
    <property type="entry name" value="Band 7/SPFH domain"/>
    <property type="match status" value="1"/>
</dbReference>
<dbReference type="CDD" id="cd03407">
    <property type="entry name" value="SPFH_like_u4"/>
    <property type="match status" value="1"/>
</dbReference>
<gene>
    <name evidence="3" type="ORF">Esi_0126_0024</name>
</gene>
<dbReference type="STRING" id="2880.D8LDT1"/>
<feature type="region of interest" description="Disordered" evidence="1">
    <location>
        <begin position="389"/>
        <end position="409"/>
    </location>
</feature>
<dbReference type="EMBL" id="FN647912">
    <property type="protein sequence ID" value="CBN78488.1"/>
    <property type="molecule type" value="Genomic_DNA"/>
</dbReference>
<name>D8LDT1_ECTSI</name>
<evidence type="ECO:0000256" key="1">
    <source>
        <dbReference type="SAM" id="MobiDB-lite"/>
    </source>
</evidence>
<dbReference type="Proteomes" id="UP000002630">
    <property type="component" value="Linkage Group LG06"/>
</dbReference>
<feature type="domain" description="Band 7" evidence="2">
    <location>
        <begin position="115"/>
        <end position="274"/>
    </location>
</feature>
<evidence type="ECO:0000313" key="3">
    <source>
        <dbReference type="EMBL" id="CBN78488.1"/>
    </source>
</evidence>
<sequence length="409" mass="44873">MKAGGLHVFSYSRSASGHDFVVVPASKGKKATLHNLSIDRPLVAGAQTAVGRTRSLFLRGKVCALGTIQGGGKATYSNHGSRSRHRWVFEDAPQAATGAGRWGRRVRIASANMAFCFQCVSNSEVGVVERLGKFTGLAAPGLNCILWPIDVIVAKISTRVQQLDVRMETKTKDNVFVTAVVSVQYQPIKEKIYDAFYRLTDPQAQIRSYVFDVVRSTLPKLDLDQAFDSKEDIAVAVKNQLEEVMKEYGYQILQALVTDMDPDPRVKEAMNEINASKRMREAATNKAEADKIMQVKAAEAEAESKYLSGVGVSRQRKAIVDGLRDSVQNFAEAIDGTSPKDVMDLLLLTQYFDMLRDVGQSSRAATVFLPHAPQSVAAIQAAMRDGFMQGQAGSTETPPPNMQQHKMVR</sequence>
<dbReference type="PANTHER" id="PTHR43327">
    <property type="entry name" value="STOMATIN-LIKE PROTEIN 2, MITOCHONDRIAL"/>
    <property type="match status" value="1"/>
</dbReference>
<proteinExistence type="predicted"/>
<dbReference type="OrthoDB" id="434619at2759"/>
<dbReference type="InParanoid" id="D8LDT1"/>
<dbReference type="AlphaFoldDB" id="D8LDT1"/>
<keyword evidence="4" id="KW-1185">Reference proteome</keyword>
<dbReference type="InterPro" id="IPR036013">
    <property type="entry name" value="Band_7/SPFH_dom_sf"/>
</dbReference>
<dbReference type="InterPro" id="IPR001107">
    <property type="entry name" value="Band_7"/>
</dbReference>
<dbReference type="SMART" id="SM00244">
    <property type="entry name" value="PHB"/>
    <property type="match status" value="1"/>
</dbReference>
<dbReference type="OMA" id="AMTQQMK"/>
<evidence type="ECO:0000259" key="2">
    <source>
        <dbReference type="SMART" id="SM00244"/>
    </source>
</evidence>
<evidence type="ECO:0000313" key="4">
    <source>
        <dbReference type="Proteomes" id="UP000002630"/>
    </source>
</evidence>
<dbReference type="Pfam" id="PF01145">
    <property type="entry name" value="Band_7"/>
    <property type="match status" value="1"/>
</dbReference>